<dbReference type="SUPFAM" id="SSF51430">
    <property type="entry name" value="NAD(P)-linked oxidoreductase"/>
    <property type="match status" value="1"/>
</dbReference>
<sequence>MTKRKLGPFEIEPVGLGCMSLSHTYGPPPSDEDGAKLLNRALDLGYDFFDTASIYGVGHNETLIGQALKGRRDEFVLASKCGLRVGNDEARATRILDGSPAGIAEVLDLSLTRLGVDHIDLYYLHRLDPKTPIEESVGALADAVKAGKIRSIGLSEVSAATLRRAAAVHPIAAVQTEYSLWTRNPEIAVLDACRELGTTFVAFSPVARGFLADGVGDASALTKGDFRRHMPRFNPPHLEANLKLLAAFKAIATELGVTPGQLSLAWLLNRDDRLVTIPGTGSIPHLEENFGARDIVLAPEVMARLDALINRHTVSGPRYAPAMQASIDTEDFAD</sequence>
<gene>
    <name evidence="3" type="ORF">EUV02_13065</name>
</gene>
<protein>
    <submittedName>
        <fullName evidence="3">Aldo/keto reductase</fullName>
    </submittedName>
</protein>
<dbReference type="InterPro" id="IPR050791">
    <property type="entry name" value="Aldo-Keto_reductase"/>
</dbReference>
<dbReference type="GO" id="GO:0005737">
    <property type="term" value="C:cytoplasm"/>
    <property type="evidence" value="ECO:0007669"/>
    <property type="project" value="TreeGrafter"/>
</dbReference>
<dbReference type="InterPro" id="IPR036812">
    <property type="entry name" value="NAD(P)_OxRdtase_dom_sf"/>
</dbReference>
<name>A0A4Y9EL13_9SPHN</name>
<evidence type="ECO:0000313" key="4">
    <source>
        <dbReference type="Proteomes" id="UP000297737"/>
    </source>
</evidence>
<keyword evidence="1" id="KW-0560">Oxidoreductase</keyword>
<organism evidence="3 4">
    <name type="scientific">Glacieibacterium arshaanense</name>
    <dbReference type="NCBI Taxonomy" id="2511025"/>
    <lineage>
        <taxon>Bacteria</taxon>
        <taxon>Pseudomonadati</taxon>
        <taxon>Pseudomonadota</taxon>
        <taxon>Alphaproteobacteria</taxon>
        <taxon>Sphingomonadales</taxon>
        <taxon>Sphingosinicellaceae</taxon>
        <taxon>Glacieibacterium</taxon>
    </lineage>
</organism>
<dbReference type="PANTHER" id="PTHR43625">
    <property type="entry name" value="AFLATOXIN B1 ALDEHYDE REDUCTASE"/>
    <property type="match status" value="1"/>
</dbReference>
<dbReference type="PANTHER" id="PTHR43625:SF40">
    <property type="entry name" value="ALDO-KETO REDUCTASE YAKC [NADP(+)]"/>
    <property type="match status" value="1"/>
</dbReference>
<dbReference type="AlphaFoldDB" id="A0A4Y9EL13"/>
<dbReference type="EMBL" id="SIHO01000003">
    <property type="protein sequence ID" value="TFU01229.1"/>
    <property type="molecule type" value="Genomic_DNA"/>
</dbReference>
<feature type="domain" description="NADP-dependent oxidoreductase" evidence="2">
    <location>
        <begin position="14"/>
        <end position="309"/>
    </location>
</feature>
<accession>A0A4Y9EL13</accession>
<reference evidence="3 4" key="1">
    <citation type="submission" date="2019-02" db="EMBL/GenBank/DDBJ databases">
        <title>Polymorphobacter sp. isolated from the lake at the Tibet of China.</title>
        <authorList>
            <person name="Li A."/>
        </authorList>
    </citation>
    <scope>NUCLEOTIDE SEQUENCE [LARGE SCALE GENOMIC DNA]</scope>
    <source>
        <strain evidence="3 4">DJ1R-1</strain>
    </source>
</reference>
<dbReference type="Gene3D" id="3.20.20.100">
    <property type="entry name" value="NADP-dependent oxidoreductase domain"/>
    <property type="match status" value="1"/>
</dbReference>
<evidence type="ECO:0000313" key="3">
    <source>
        <dbReference type="EMBL" id="TFU01229.1"/>
    </source>
</evidence>
<dbReference type="Proteomes" id="UP000297737">
    <property type="component" value="Unassembled WGS sequence"/>
</dbReference>
<dbReference type="InterPro" id="IPR023210">
    <property type="entry name" value="NADP_OxRdtase_dom"/>
</dbReference>
<dbReference type="OrthoDB" id="7181835at2"/>
<comment type="caution">
    <text evidence="3">The sequence shown here is derived from an EMBL/GenBank/DDBJ whole genome shotgun (WGS) entry which is preliminary data.</text>
</comment>
<evidence type="ECO:0000256" key="1">
    <source>
        <dbReference type="ARBA" id="ARBA00023002"/>
    </source>
</evidence>
<evidence type="ECO:0000259" key="2">
    <source>
        <dbReference type="Pfam" id="PF00248"/>
    </source>
</evidence>
<dbReference type="Pfam" id="PF00248">
    <property type="entry name" value="Aldo_ket_red"/>
    <property type="match status" value="1"/>
</dbReference>
<dbReference type="RefSeq" id="WP_135246733.1">
    <property type="nucleotide sequence ID" value="NZ_SIHO01000003.1"/>
</dbReference>
<proteinExistence type="predicted"/>
<dbReference type="GO" id="GO:0016491">
    <property type="term" value="F:oxidoreductase activity"/>
    <property type="evidence" value="ECO:0007669"/>
    <property type="project" value="UniProtKB-KW"/>
</dbReference>
<keyword evidence="4" id="KW-1185">Reference proteome</keyword>